<keyword evidence="3" id="KW-1185">Reference proteome</keyword>
<accession>A0A550CBD8</accession>
<gene>
    <name evidence="2" type="ORF">BD626DRAFT_459093</name>
</gene>
<protein>
    <submittedName>
        <fullName evidence="2">Uncharacterized protein</fullName>
    </submittedName>
</protein>
<sequence>MLRNVIGQTSKRLLTPVQAVRPGAIPALSFINARYQWFRFVPTDCRTLTSPSVARCRTYATQTSSSGDGESNNGARDDVPPPDFDYTAALESIAESDFIQKAVPSTDRGRLEKVHSLLLLIISYLNRGATMSEDAALSMMVTFSTVAVPPGSEIARARKATILLISAIVQNLLAVPEGSQVRTEQAEIFGFAGAMLPLHAMYVQGKEPGADLSVEEWTDFWNRMQPLLLDLMFALEKHGFYDPSSPTECGIPARAYRCKTRRGHCHRTQPAPLSYTLWLHPGLTSTEHPQQLSSSADQLLQQLSLADQRPGPLLRVDLQLLSELACKMAVDWASRFPPELWMTEIFPLACTDDGSTARALCAQNRLFYLAARPLRFQSLALKDFAQVSRFCALLQSDPSIAHQVKYLYISGFDVRNIAQHTPMRLWVQAIMDIIMDTIAPYIRILHISGHCYHLGNILQPRRTFVALEELTTSWVATTPFELQPVPTFPALRHLHLRSIDTFLDTPRARVVSVIKLLPTLAPRLTHLRVPFGNVVVWHLTRGRALPEHMAALEKIQICVPRILPAVMQHRLLQLKALSAEDGRLRLVDELREAGTDTVAEAEAQWLERVSSGRAGGWTS</sequence>
<name>A0A550CBD8_9AGAR</name>
<evidence type="ECO:0000313" key="2">
    <source>
        <dbReference type="EMBL" id="TRM62109.1"/>
    </source>
</evidence>
<comment type="caution">
    <text evidence="2">The sequence shown here is derived from an EMBL/GenBank/DDBJ whole genome shotgun (WGS) entry which is preliminary data.</text>
</comment>
<feature type="compositionally biased region" description="Polar residues" evidence="1">
    <location>
        <begin position="60"/>
        <end position="74"/>
    </location>
</feature>
<organism evidence="2 3">
    <name type="scientific">Schizophyllum amplum</name>
    <dbReference type="NCBI Taxonomy" id="97359"/>
    <lineage>
        <taxon>Eukaryota</taxon>
        <taxon>Fungi</taxon>
        <taxon>Dikarya</taxon>
        <taxon>Basidiomycota</taxon>
        <taxon>Agaricomycotina</taxon>
        <taxon>Agaricomycetes</taxon>
        <taxon>Agaricomycetidae</taxon>
        <taxon>Agaricales</taxon>
        <taxon>Schizophyllaceae</taxon>
        <taxon>Schizophyllum</taxon>
    </lineage>
</organism>
<reference evidence="2 3" key="1">
    <citation type="journal article" date="2019" name="New Phytol.">
        <title>Comparative genomics reveals unique wood-decay strategies and fruiting body development in the Schizophyllaceae.</title>
        <authorList>
            <person name="Almasi E."/>
            <person name="Sahu N."/>
            <person name="Krizsan K."/>
            <person name="Balint B."/>
            <person name="Kovacs G.M."/>
            <person name="Kiss B."/>
            <person name="Cseklye J."/>
            <person name="Drula E."/>
            <person name="Henrissat B."/>
            <person name="Nagy I."/>
            <person name="Chovatia M."/>
            <person name="Adam C."/>
            <person name="LaButti K."/>
            <person name="Lipzen A."/>
            <person name="Riley R."/>
            <person name="Grigoriev I.V."/>
            <person name="Nagy L.G."/>
        </authorList>
    </citation>
    <scope>NUCLEOTIDE SEQUENCE [LARGE SCALE GENOMIC DNA]</scope>
    <source>
        <strain evidence="2 3">NL-1724</strain>
    </source>
</reference>
<dbReference type="OrthoDB" id="3177611at2759"/>
<evidence type="ECO:0000256" key="1">
    <source>
        <dbReference type="SAM" id="MobiDB-lite"/>
    </source>
</evidence>
<dbReference type="EMBL" id="VDMD01000014">
    <property type="protein sequence ID" value="TRM62109.1"/>
    <property type="molecule type" value="Genomic_DNA"/>
</dbReference>
<evidence type="ECO:0000313" key="3">
    <source>
        <dbReference type="Proteomes" id="UP000320762"/>
    </source>
</evidence>
<proteinExistence type="predicted"/>
<dbReference type="AlphaFoldDB" id="A0A550CBD8"/>
<dbReference type="Proteomes" id="UP000320762">
    <property type="component" value="Unassembled WGS sequence"/>
</dbReference>
<feature type="region of interest" description="Disordered" evidence="1">
    <location>
        <begin position="60"/>
        <end position="81"/>
    </location>
</feature>